<evidence type="ECO:0000256" key="8">
    <source>
        <dbReference type="ARBA" id="ARBA00023242"/>
    </source>
</evidence>
<keyword evidence="14" id="KW-1185">Reference proteome</keyword>
<evidence type="ECO:0000256" key="2">
    <source>
        <dbReference type="ARBA" id="ARBA00020093"/>
    </source>
</evidence>
<gene>
    <name evidence="13" type="ORF">VNO77_20310</name>
</gene>
<dbReference type="InterPro" id="IPR012164">
    <property type="entry name" value="Rpa12/Rpb9/Rpc10/TFS"/>
</dbReference>
<evidence type="ECO:0000256" key="11">
    <source>
        <dbReference type="RuleBase" id="RU003474"/>
    </source>
</evidence>
<evidence type="ECO:0000256" key="9">
    <source>
        <dbReference type="ARBA" id="ARBA00029985"/>
    </source>
</evidence>
<dbReference type="AlphaFoldDB" id="A0AAN9QLB5"/>
<comment type="caution">
    <text evidence="13">The sequence shown here is derived from an EMBL/GenBank/DDBJ whole genome shotgun (WGS) entry which is preliminary data.</text>
</comment>
<dbReference type="PROSITE" id="PS51133">
    <property type="entry name" value="ZF_TFIIS_2"/>
    <property type="match status" value="1"/>
</dbReference>
<dbReference type="GO" id="GO:0005666">
    <property type="term" value="C:RNA polymerase III complex"/>
    <property type="evidence" value="ECO:0007669"/>
    <property type="project" value="TreeGrafter"/>
</dbReference>
<dbReference type="EMBL" id="JAYMYQ010000004">
    <property type="protein sequence ID" value="KAK7339632.1"/>
    <property type="molecule type" value="Genomic_DNA"/>
</dbReference>
<dbReference type="Pfam" id="PF01096">
    <property type="entry name" value="Zn_ribbon_TFIIS"/>
    <property type="match status" value="1"/>
</dbReference>
<evidence type="ECO:0000256" key="10">
    <source>
        <dbReference type="PROSITE-ProRule" id="PRU00472"/>
    </source>
</evidence>
<comment type="subcellular location">
    <subcellularLocation>
        <location evidence="1">Nucleus</location>
    </subcellularLocation>
</comment>
<dbReference type="InterPro" id="IPR034014">
    <property type="entry name" value="Zn_ribbon_RPC11_C"/>
</dbReference>
<dbReference type="InterPro" id="IPR001529">
    <property type="entry name" value="Zn_ribbon_RPB9"/>
</dbReference>
<dbReference type="SMART" id="SM00440">
    <property type="entry name" value="ZnF_C2C2"/>
    <property type="match status" value="1"/>
</dbReference>
<evidence type="ECO:0000256" key="5">
    <source>
        <dbReference type="ARBA" id="ARBA00022771"/>
    </source>
</evidence>
<dbReference type="Proteomes" id="UP001367508">
    <property type="component" value="Unassembled WGS sequence"/>
</dbReference>
<dbReference type="CDD" id="cd10509">
    <property type="entry name" value="Zn-ribbon_RPC11"/>
    <property type="match status" value="1"/>
</dbReference>
<reference evidence="13 14" key="1">
    <citation type="submission" date="2024-01" db="EMBL/GenBank/DDBJ databases">
        <title>The genomes of 5 underutilized Papilionoideae crops provide insights into root nodulation and disease resistanc.</title>
        <authorList>
            <person name="Jiang F."/>
        </authorList>
    </citation>
    <scope>NUCLEOTIDE SEQUENCE [LARGE SCALE GENOMIC DNA]</scope>
    <source>
        <strain evidence="13">LVBAO_FW01</strain>
        <tissue evidence="13">Leaves</tissue>
    </source>
</reference>
<dbReference type="PANTHER" id="PTHR11239:SF12">
    <property type="entry name" value="DNA-DIRECTED RNA POLYMERASE III SUBUNIT RPC10"/>
    <property type="match status" value="1"/>
</dbReference>
<accession>A0AAN9QLB5</accession>
<dbReference type="PROSITE" id="PS01030">
    <property type="entry name" value="RNA_POL_M_15KD"/>
    <property type="match status" value="1"/>
</dbReference>
<dbReference type="GO" id="GO:0003899">
    <property type="term" value="F:DNA-directed RNA polymerase activity"/>
    <property type="evidence" value="ECO:0007669"/>
    <property type="project" value="InterPro"/>
</dbReference>
<feature type="domain" description="TFIIS-type" evidence="12">
    <location>
        <begin position="140"/>
        <end position="182"/>
    </location>
</feature>
<protein>
    <recommendedName>
        <fullName evidence="2">DNA-directed RNA polymerase III subunit RPC10</fullName>
    </recommendedName>
    <alternativeName>
        <fullName evidence="9">RNA polymerase III subunit C11</fullName>
    </alternativeName>
</protein>
<keyword evidence="5 10" id="KW-0863">Zinc-finger</keyword>
<evidence type="ECO:0000256" key="6">
    <source>
        <dbReference type="ARBA" id="ARBA00022833"/>
    </source>
</evidence>
<proteinExistence type="inferred from homology"/>
<keyword evidence="6" id="KW-0862">Zinc</keyword>
<keyword evidence="3 11" id="KW-0240">DNA-directed RNA polymerase</keyword>
<dbReference type="SUPFAM" id="SSF57783">
    <property type="entry name" value="Zinc beta-ribbon"/>
    <property type="match status" value="1"/>
</dbReference>
<evidence type="ECO:0000256" key="3">
    <source>
        <dbReference type="ARBA" id="ARBA00022478"/>
    </source>
</evidence>
<dbReference type="InterPro" id="IPR019761">
    <property type="entry name" value="DNA-dir_RNA_pol-M_15_CS"/>
</dbReference>
<evidence type="ECO:0000313" key="13">
    <source>
        <dbReference type="EMBL" id="KAK7339632.1"/>
    </source>
</evidence>
<evidence type="ECO:0000259" key="12">
    <source>
        <dbReference type="PROSITE" id="PS51133"/>
    </source>
</evidence>
<name>A0AAN9QLB5_CANGL</name>
<organism evidence="13 14">
    <name type="scientific">Canavalia gladiata</name>
    <name type="common">Sword bean</name>
    <name type="synonym">Dolichos gladiatus</name>
    <dbReference type="NCBI Taxonomy" id="3824"/>
    <lineage>
        <taxon>Eukaryota</taxon>
        <taxon>Viridiplantae</taxon>
        <taxon>Streptophyta</taxon>
        <taxon>Embryophyta</taxon>
        <taxon>Tracheophyta</taxon>
        <taxon>Spermatophyta</taxon>
        <taxon>Magnoliopsida</taxon>
        <taxon>eudicotyledons</taxon>
        <taxon>Gunneridae</taxon>
        <taxon>Pentapetalae</taxon>
        <taxon>rosids</taxon>
        <taxon>fabids</taxon>
        <taxon>Fabales</taxon>
        <taxon>Fabaceae</taxon>
        <taxon>Papilionoideae</taxon>
        <taxon>50 kb inversion clade</taxon>
        <taxon>NPAAA clade</taxon>
        <taxon>indigoferoid/millettioid clade</taxon>
        <taxon>Phaseoleae</taxon>
        <taxon>Canavalia</taxon>
    </lineage>
</organism>
<evidence type="ECO:0000256" key="7">
    <source>
        <dbReference type="ARBA" id="ARBA00023163"/>
    </source>
</evidence>
<dbReference type="GO" id="GO:0006386">
    <property type="term" value="P:termination of RNA polymerase III transcription"/>
    <property type="evidence" value="ECO:0007669"/>
    <property type="project" value="TreeGrafter"/>
</dbReference>
<dbReference type="InterPro" id="IPR001222">
    <property type="entry name" value="Znf_TFIIS"/>
</dbReference>
<dbReference type="PANTHER" id="PTHR11239">
    <property type="entry name" value="DNA-DIRECTED RNA POLYMERASE"/>
    <property type="match status" value="1"/>
</dbReference>
<keyword evidence="7 11" id="KW-0804">Transcription</keyword>
<keyword evidence="4 11" id="KW-0479">Metal-binding</keyword>
<sequence>MVPSFLFQKLPKEFSSADTDENLDEESQITLNYDASTIDDYRLYSIPKEWHLFFFSSLGENDDTNILHSVLLKMEFCPTCGNMLQYELPDLGRPSRFFCAACPYVCHIENRVKIKRKQRLVRKEIEPVISPDDMKNAPKTEEPCPRCNNPENAYTEFQTRSADEPATIFYLCLNGKCRHQWRRD</sequence>
<evidence type="ECO:0000256" key="4">
    <source>
        <dbReference type="ARBA" id="ARBA00022723"/>
    </source>
</evidence>
<dbReference type="GO" id="GO:0003676">
    <property type="term" value="F:nucleic acid binding"/>
    <property type="evidence" value="ECO:0007669"/>
    <property type="project" value="InterPro"/>
</dbReference>
<dbReference type="Gene3D" id="2.20.25.10">
    <property type="match status" value="1"/>
</dbReference>
<dbReference type="SMART" id="SM00661">
    <property type="entry name" value="RPOL9"/>
    <property type="match status" value="1"/>
</dbReference>
<evidence type="ECO:0000313" key="14">
    <source>
        <dbReference type="Proteomes" id="UP001367508"/>
    </source>
</evidence>
<evidence type="ECO:0000256" key="1">
    <source>
        <dbReference type="ARBA" id="ARBA00004123"/>
    </source>
</evidence>
<keyword evidence="8" id="KW-0539">Nucleus</keyword>
<dbReference type="Pfam" id="PF02150">
    <property type="entry name" value="Zn_ribbon_RPB9"/>
    <property type="match status" value="1"/>
</dbReference>
<comment type="similarity">
    <text evidence="11">Belongs to the archaeal rpoM/eukaryotic RPA12/RPB9/RPC11 RNA polymerase family.</text>
</comment>
<dbReference type="GO" id="GO:0008270">
    <property type="term" value="F:zinc ion binding"/>
    <property type="evidence" value="ECO:0007669"/>
    <property type="project" value="UniProtKB-KW"/>
</dbReference>